<dbReference type="PANTHER" id="PTHR46696">
    <property type="entry name" value="P450, PUTATIVE (EUROFUNG)-RELATED"/>
    <property type="match status" value="1"/>
</dbReference>
<keyword evidence="2" id="KW-0349">Heme</keyword>
<keyword evidence="10" id="KW-1185">Reference proteome</keyword>
<keyword evidence="3" id="KW-0479">Metal-binding</keyword>
<accession>A0A5P2X7N1</accession>
<dbReference type="GO" id="GO:0005506">
    <property type="term" value="F:iron ion binding"/>
    <property type="evidence" value="ECO:0007669"/>
    <property type="project" value="InterPro"/>
</dbReference>
<dbReference type="PROSITE" id="PS00018">
    <property type="entry name" value="EF_HAND_1"/>
    <property type="match status" value="1"/>
</dbReference>
<dbReference type="KEGG" id="sspb:CP982_11615"/>
<dbReference type="PRINTS" id="PR00359">
    <property type="entry name" value="BP450"/>
</dbReference>
<reference evidence="8 9" key="1">
    <citation type="submission" date="2017-09" db="EMBL/GenBank/DDBJ databases">
        <authorList>
            <person name="Lee N."/>
            <person name="Cho B.-K."/>
        </authorList>
    </citation>
    <scope>NUCLEOTIDE SEQUENCE [LARGE SCALE GENOMIC DNA]</scope>
    <source>
        <strain evidence="8 9">ATCC 27465</strain>
    </source>
</reference>
<dbReference type="AlphaFoldDB" id="A0A5P2X7N1"/>
<evidence type="ECO:0000313" key="8">
    <source>
        <dbReference type="EMBL" id="QEV59299.1"/>
    </source>
</evidence>
<evidence type="ECO:0000256" key="6">
    <source>
        <dbReference type="ARBA" id="ARBA00023033"/>
    </source>
</evidence>
<dbReference type="Pfam" id="PF00067">
    <property type="entry name" value="p450"/>
    <property type="match status" value="1"/>
</dbReference>
<dbReference type="Gene3D" id="1.10.630.10">
    <property type="entry name" value="Cytochrome P450"/>
    <property type="match status" value="1"/>
</dbReference>
<proteinExistence type="inferred from homology"/>
<dbReference type="RefSeq" id="WP_150510438.1">
    <property type="nucleotide sequence ID" value="NZ_BMSQ01000004.1"/>
</dbReference>
<reference evidence="7 10" key="2">
    <citation type="submission" date="2020-08" db="EMBL/GenBank/DDBJ databases">
        <title>Genomic Encyclopedia of Type Strains, Phase III (KMG-III): the genomes of soil and plant-associated and newly described type strains.</title>
        <authorList>
            <person name="Whitman W."/>
        </authorList>
    </citation>
    <scope>NUCLEOTIDE SEQUENCE [LARGE SCALE GENOMIC DNA]</scope>
    <source>
        <strain evidence="7 10">CECT 3146</strain>
    </source>
</reference>
<name>A0A5P2X7N1_STRST</name>
<evidence type="ECO:0000313" key="9">
    <source>
        <dbReference type="Proteomes" id="UP000326505"/>
    </source>
</evidence>
<dbReference type="InterPro" id="IPR002397">
    <property type="entry name" value="Cyt_P450_B"/>
</dbReference>
<dbReference type="FunFam" id="1.10.630.10:FF:000018">
    <property type="entry name" value="Cytochrome P450 monooxygenase"/>
    <property type="match status" value="1"/>
</dbReference>
<dbReference type="Proteomes" id="UP000549009">
    <property type="component" value="Unassembled WGS sequence"/>
</dbReference>
<sequence length="412" mass="44515">MATPATPEALDGLTHDPYATYALLRESAPVRRVTGTDGNAAWLVTRYADVRDALADPRLSLDKAHALPGNYSGFALPPALDANLLNMDPPDHTRVRRLVVKAFTPGRTERLREPVRRAADELLDAVEEAGGGDLVAAYAAPLPVAVICDLLGVPATRRPDFRTWTDALVAPDPARPHRAKEAVVGLLGYFTALIAEKRERPGDDLLSDLIAVRDEDGGGRLSEDELMSLAFLILFAGYENVVQLIGTAVLGLLRHPEQLAAVRADPALLPGAVEEFMRHEGPVLLAIRRFPVEDVTIGGVRVPKGETVLLSPGSAGRDPDRFADPDRLDVTRDAGGHLALGHGIHYCLGAPLARMETTTALAALIERFPGLALAVPEEELRWRPSMRARGLLELPVVCRVGEKSPKNPLRDR</sequence>
<dbReference type="GO" id="GO:0020037">
    <property type="term" value="F:heme binding"/>
    <property type="evidence" value="ECO:0007669"/>
    <property type="project" value="InterPro"/>
</dbReference>
<dbReference type="PANTHER" id="PTHR46696:SF1">
    <property type="entry name" value="CYTOCHROME P450 YJIB-RELATED"/>
    <property type="match status" value="1"/>
</dbReference>
<evidence type="ECO:0000256" key="2">
    <source>
        <dbReference type="ARBA" id="ARBA00022617"/>
    </source>
</evidence>
<protein>
    <submittedName>
        <fullName evidence="8">Cytochrome P450</fullName>
    </submittedName>
</protein>
<dbReference type="CDD" id="cd11029">
    <property type="entry name" value="CYP107-like"/>
    <property type="match status" value="1"/>
</dbReference>
<evidence type="ECO:0000256" key="5">
    <source>
        <dbReference type="ARBA" id="ARBA00023004"/>
    </source>
</evidence>
<dbReference type="Proteomes" id="UP000326505">
    <property type="component" value="Chromosome"/>
</dbReference>
<dbReference type="InterPro" id="IPR001128">
    <property type="entry name" value="Cyt_P450"/>
</dbReference>
<keyword evidence="4" id="KW-0560">Oxidoreductase</keyword>
<evidence type="ECO:0000256" key="3">
    <source>
        <dbReference type="ARBA" id="ARBA00022723"/>
    </source>
</evidence>
<dbReference type="InterPro" id="IPR018247">
    <property type="entry name" value="EF_Hand_1_Ca_BS"/>
</dbReference>
<dbReference type="GO" id="GO:0004497">
    <property type="term" value="F:monooxygenase activity"/>
    <property type="evidence" value="ECO:0007669"/>
    <property type="project" value="UniProtKB-KW"/>
</dbReference>
<evidence type="ECO:0000256" key="4">
    <source>
        <dbReference type="ARBA" id="ARBA00023002"/>
    </source>
</evidence>
<dbReference type="GO" id="GO:0016705">
    <property type="term" value="F:oxidoreductase activity, acting on paired donors, with incorporation or reduction of molecular oxygen"/>
    <property type="evidence" value="ECO:0007669"/>
    <property type="project" value="InterPro"/>
</dbReference>
<dbReference type="InterPro" id="IPR036396">
    <property type="entry name" value="Cyt_P450_sf"/>
</dbReference>
<keyword evidence="5" id="KW-0408">Iron</keyword>
<evidence type="ECO:0000313" key="10">
    <source>
        <dbReference type="Proteomes" id="UP000549009"/>
    </source>
</evidence>
<comment type="similarity">
    <text evidence="1">Belongs to the cytochrome P450 family.</text>
</comment>
<evidence type="ECO:0000313" key="7">
    <source>
        <dbReference type="EMBL" id="MBB5102679.1"/>
    </source>
</evidence>
<gene>
    <name evidence="8" type="ORF">CP982_11615</name>
    <name evidence="7" type="ORF">FHS40_001732</name>
</gene>
<evidence type="ECO:0000256" key="1">
    <source>
        <dbReference type="ARBA" id="ARBA00010617"/>
    </source>
</evidence>
<organism evidence="8 9">
    <name type="scientific">Streptomyces spectabilis</name>
    <dbReference type="NCBI Taxonomy" id="68270"/>
    <lineage>
        <taxon>Bacteria</taxon>
        <taxon>Bacillati</taxon>
        <taxon>Actinomycetota</taxon>
        <taxon>Actinomycetes</taxon>
        <taxon>Kitasatosporales</taxon>
        <taxon>Streptomycetaceae</taxon>
        <taxon>Streptomyces</taxon>
    </lineage>
</organism>
<dbReference type="EMBL" id="CP023690">
    <property type="protein sequence ID" value="QEV59299.1"/>
    <property type="molecule type" value="Genomic_DNA"/>
</dbReference>
<dbReference type="EMBL" id="JACHJD010000003">
    <property type="protein sequence ID" value="MBB5102679.1"/>
    <property type="molecule type" value="Genomic_DNA"/>
</dbReference>
<dbReference type="OrthoDB" id="5500002at2"/>
<keyword evidence="6" id="KW-0503">Monooxygenase</keyword>
<dbReference type="SUPFAM" id="SSF48264">
    <property type="entry name" value="Cytochrome P450"/>
    <property type="match status" value="1"/>
</dbReference>